<name>D8IZI0_HERSS</name>
<keyword evidence="3" id="KW-1185">Reference proteome</keyword>
<feature type="region of interest" description="Disordered" evidence="1">
    <location>
        <begin position="1"/>
        <end position="61"/>
    </location>
</feature>
<dbReference type="EMBL" id="CP002039">
    <property type="protein sequence ID" value="ADJ62300.1"/>
    <property type="molecule type" value="Genomic_DNA"/>
</dbReference>
<feature type="compositionally biased region" description="Pro residues" evidence="1">
    <location>
        <begin position="1"/>
        <end position="10"/>
    </location>
</feature>
<dbReference type="STRING" id="757424.Hsero_0781"/>
<evidence type="ECO:0000256" key="1">
    <source>
        <dbReference type="SAM" id="MobiDB-lite"/>
    </source>
</evidence>
<dbReference type="RefSeq" id="WP_013232817.1">
    <property type="nucleotide sequence ID" value="NC_014323.1"/>
</dbReference>
<dbReference type="Proteomes" id="UP000000329">
    <property type="component" value="Chromosome"/>
</dbReference>
<evidence type="ECO:0000313" key="2">
    <source>
        <dbReference type="EMBL" id="ADJ62300.1"/>
    </source>
</evidence>
<dbReference type="HOGENOM" id="CLU_794038_0_0_4"/>
<protein>
    <submittedName>
        <fullName evidence="2">Uncharacterized protein</fullName>
    </submittedName>
</protein>
<dbReference type="AlphaFoldDB" id="D8IZI0"/>
<dbReference type="GeneID" id="29394304"/>
<proteinExistence type="predicted"/>
<dbReference type="KEGG" id="hse:Hsero_0781"/>
<dbReference type="OrthoDB" id="9960108at2"/>
<gene>
    <name evidence="2" type="ordered locus">Hsero_0781</name>
</gene>
<feature type="compositionally biased region" description="Basic and acidic residues" evidence="1">
    <location>
        <begin position="98"/>
        <end position="118"/>
    </location>
</feature>
<reference evidence="2 3" key="1">
    <citation type="submission" date="2010-04" db="EMBL/GenBank/DDBJ databases">
        <title>The genome of Herbaspirillum seropedicae SmR1, an endophytic, nitrogen-fixing, plant-growth promoting beta-Proteobacteria.</title>
        <authorList>
            <person name="Pedrosa F.O."/>
            <person name="Monteiro R.A."/>
            <person name="Wassem R."/>
            <person name="Cruz L.M."/>
            <person name="Ayub R.A."/>
            <person name="Colauto N.B."/>
            <person name="Fernandez M.A."/>
            <person name="Fungaro M.H.P."/>
            <person name="Grisard E.C."/>
            <person name="Hungria M."/>
            <person name="Madeira H.M.F."/>
            <person name="Nodari R.O."/>
            <person name="Osaku C.A."/>
            <person name="Petzl-Erler M.L."/>
            <person name="Terenzi H."/>
            <person name="Vieira L.G.E."/>
            <person name="Almeida M.I.M."/>
            <person name="Alves L.R."/>
            <person name="Arantes O.M.N."/>
            <person name="Balsanelli E."/>
            <person name="Barcellos F.G."/>
            <person name="Baura V.A."/>
            <person name="Binde D.R."/>
            <person name="Campo R.J."/>
            <person name="Chubatsu L.S."/>
            <person name="Chueire L.M.O."/>
            <person name="Ciferri R.R."/>
            <person name="Correa L.C."/>
            <person name="da Conceicao Silva J.L."/>
            <person name="Dabul A.N.G."/>
            <person name="Dambros B.P."/>
            <person name="Faoro H."/>
            <person name="Favetti A."/>
            <person name="Friedermann G."/>
            <person name="Furlaneto M.C."/>
            <person name="Gasques L.S."/>
            <person name="Gimenes C.C.T."/>
            <person name="Gioppo N.M.R."/>
            <person name="Glienke-Blanco C."/>
            <person name="Godoy L.P."/>
            <person name="Guerra M.P."/>
            <person name="Karp S."/>
            <person name="Kava-Cordeiro V."/>
            <person name="Margarido V.P."/>
            <person name="Mathioni S.M."/>
            <person name="Menck-Soares M.A."/>
            <person name="Murace N.K."/>
            <person name="Nicolas M.F."/>
            <person name="Oliveira C.E.C."/>
            <person name="Pagnan N.A.B."/>
            <person name="Pamphile J.A."/>
            <person name="Patussi E.V."/>
            <person name="Pereira L.F.P."/>
            <person name="Pereira-Ferrari L."/>
            <person name="Pinto F.G.S."/>
            <person name="Precoma C."/>
            <person name="Prioli A.J."/>
            <person name="Prioli S.M.A.P."/>
            <person name="Raittz R.T."/>
            <person name="Ramos H.J.O."/>
            <person name="Ribeiro E.M.S.F."/>
            <person name="Rigo L.U."/>
            <person name="Rocha C.L.M.S.C."/>
            <person name="Rocha S.N."/>
            <person name="Santos K."/>
            <person name="Satori D."/>
            <person name="Silva A.G."/>
            <person name="Simao R.C.G."/>
            <person name="Soares M.A.M."/>
            <person name="Souza E.M."/>
            <person name="Steffens M.B.R."/>
            <person name="Steindel M."/>
            <person name="Tadra-Sfeir M.Z."/>
            <person name="Takahashi E.K."/>
            <person name="Torres R.A."/>
            <person name="Valle J.S."/>
            <person name="Vernal J.I."/>
            <person name="Vilas-Boas L.A."/>
            <person name="Watanabe M.A.E."/>
            <person name="Weiss V.A."/>
            <person name="Yates M.A."/>
            <person name="Souza E.M."/>
        </authorList>
    </citation>
    <scope>NUCLEOTIDE SEQUENCE [LARGE SCALE GENOMIC DNA]</scope>
    <source>
        <strain evidence="2 3">SmR1</strain>
    </source>
</reference>
<accession>D8IZI0</accession>
<sequence>MEPAAMPSPPNGIMASFKPFNPSIGQPQPGQAGPGFPPGLTPTRGPIHKPHTGRQAPGGLGNTEVVPFDAINMPAGVRSLPFSRKTLKHFVVPVQPRQQRDQTPGRRGRSEKGEKKNGEAAASVLDAPVDLATHAEAAFDPRDVLERKLGQSREKDREAREEVEKKLKEHAVLDAVSTMLRARREVEARQQGGLPAADLFKSNKLKNSVAQILGSLIRNRMGEIRGEFTHVQEAVEVGDPSLEPQRGLRRELRIIIGAPRDSEVETELSVAVMARALQRHAPDCFSEMADVICSQMVGATLNQDNLRKNPVRNRGAYALAISDSKCFMQLRSTMSVARQLLVNLSEIKP</sequence>
<organism evidence="2 3">
    <name type="scientific">Herbaspirillum seropedicae (strain SmR1)</name>
    <dbReference type="NCBI Taxonomy" id="757424"/>
    <lineage>
        <taxon>Bacteria</taxon>
        <taxon>Pseudomonadati</taxon>
        <taxon>Pseudomonadota</taxon>
        <taxon>Betaproteobacteria</taxon>
        <taxon>Burkholderiales</taxon>
        <taxon>Oxalobacteraceae</taxon>
        <taxon>Herbaspirillum</taxon>
    </lineage>
</organism>
<evidence type="ECO:0000313" key="3">
    <source>
        <dbReference type="Proteomes" id="UP000000329"/>
    </source>
</evidence>
<feature type="region of interest" description="Disordered" evidence="1">
    <location>
        <begin position="90"/>
        <end position="123"/>
    </location>
</feature>